<proteinExistence type="predicted"/>
<dbReference type="PANTHER" id="PTHR30462:SF2">
    <property type="entry name" value="INTERMEMBRANE TRANSPORT PROTEIN PQIB"/>
    <property type="match status" value="1"/>
</dbReference>
<feature type="domain" description="Mce/MlaD" evidence="9">
    <location>
        <begin position="60"/>
        <end position="146"/>
    </location>
</feature>
<feature type="transmembrane region" description="Helical" evidence="8">
    <location>
        <begin position="36"/>
        <end position="56"/>
    </location>
</feature>
<name>A0A1I0U4J2_9RHOB</name>
<feature type="domain" description="Mce/MlaD" evidence="9">
    <location>
        <begin position="176"/>
        <end position="236"/>
    </location>
</feature>
<dbReference type="OrthoDB" id="9806984at2"/>
<dbReference type="InterPro" id="IPR051800">
    <property type="entry name" value="PqiA-PqiB_transport"/>
</dbReference>
<evidence type="ECO:0000256" key="3">
    <source>
        <dbReference type="ARBA" id="ARBA00022519"/>
    </source>
</evidence>
<evidence type="ECO:0000256" key="4">
    <source>
        <dbReference type="ARBA" id="ARBA00022692"/>
    </source>
</evidence>
<keyword evidence="6 8" id="KW-0472">Membrane</keyword>
<keyword evidence="3" id="KW-0997">Cell inner membrane</keyword>
<reference evidence="10 11" key="1">
    <citation type="submission" date="2016-10" db="EMBL/GenBank/DDBJ databases">
        <authorList>
            <person name="de Groot N.N."/>
        </authorList>
    </citation>
    <scope>NUCLEOTIDE SEQUENCE [LARGE SCALE GENOMIC DNA]</scope>
    <source>
        <strain evidence="10 11">CGMCC 1.6117</strain>
    </source>
</reference>
<evidence type="ECO:0000313" key="11">
    <source>
        <dbReference type="Proteomes" id="UP000182312"/>
    </source>
</evidence>
<evidence type="ECO:0000256" key="1">
    <source>
        <dbReference type="ARBA" id="ARBA00004533"/>
    </source>
</evidence>
<dbReference type="GO" id="GO:0005886">
    <property type="term" value="C:plasma membrane"/>
    <property type="evidence" value="ECO:0007669"/>
    <property type="project" value="UniProtKB-SubCell"/>
</dbReference>
<dbReference type="InterPro" id="IPR003399">
    <property type="entry name" value="Mce/MlaD"/>
</dbReference>
<evidence type="ECO:0000256" key="6">
    <source>
        <dbReference type="ARBA" id="ARBA00023136"/>
    </source>
</evidence>
<evidence type="ECO:0000256" key="8">
    <source>
        <dbReference type="SAM" id="Phobius"/>
    </source>
</evidence>
<dbReference type="AlphaFoldDB" id="A0A1I0U4J2"/>
<accession>A0A1I0U4J2</accession>
<feature type="region of interest" description="Disordered" evidence="7">
    <location>
        <begin position="1"/>
        <end position="26"/>
    </location>
</feature>
<comment type="subcellular location">
    <subcellularLocation>
        <location evidence="1">Cell inner membrane</location>
    </subcellularLocation>
</comment>
<dbReference type="Proteomes" id="UP000182312">
    <property type="component" value="Unassembled WGS sequence"/>
</dbReference>
<dbReference type="RefSeq" id="WP_052081574.1">
    <property type="nucleotide sequence ID" value="NZ_FOJO01000022.1"/>
</dbReference>
<gene>
    <name evidence="10" type="ORF">SAMN04487972_12243</name>
</gene>
<keyword evidence="5 8" id="KW-1133">Transmembrane helix</keyword>
<dbReference type="EMBL" id="FOJO01000022">
    <property type="protein sequence ID" value="SFA58935.1"/>
    <property type="molecule type" value="Genomic_DNA"/>
</dbReference>
<evidence type="ECO:0000256" key="5">
    <source>
        <dbReference type="ARBA" id="ARBA00022989"/>
    </source>
</evidence>
<protein>
    <submittedName>
        <fullName evidence="10">Paraquat-inducible protein B</fullName>
    </submittedName>
</protein>
<keyword evidence="4 8" id="KW-0812">Transmembrane</keyword>
<keyword evidence="2" id="KW-1003">Cell membrane</keyword>
<organism evidence="10 11">
    <name type="scientific">Paracoccus halophilus</name>
    <dbReference type="NCBI Taxonomy" id="376733"/>
    <lineage>
        <taxon>Bacteria</taxon>
        <taxon>Pseudomonadati</taxon>
        <taxon>Pseudomonadota</taxon>
        <taxon>Alphaproteobacteria</taxon>
        <taxon>Rhodobacterales</taxon>
        <taxon>Paracoccaceae</taxon>
        <taxon>Paracoccus</taxon>
    </lineage>
</organism>
<sequence length="690" mass="72772">MTDENPPGRDTAALKPSEPVRKSSARGAGARSGASLIWLVPILALIVTLGVGWNMIAGRGTLISVAFKDATGITPGETAVKFREITVGNVEAVRFTEDLQRVVVDIRIERDLAEYIDSDAEFWIVRPQVSAQGISRLDTVLTGSFIEGYWDDRPGEPQRSFVGLDKPPLISQGEQGTRVVLSTSQTRGMSEGAPVTYRGLQVGRMQNLRLSDDGENVLADVFIEAPHDRRLTTSTVFWDTSGFSVSLGAQGLSLNVNSLASVLQGGAEFATLTSGGAPVEDGHVFVLQRDGAAARDNLFADESSLLRLTMLIDESVTGLEIGANVQFMGLTVGRVTALAARVVSDEQGRDRVQQEVTLAVTPTRLGLPADTGQDAALDFIAGQVEAGLRARLSSAGFFGTSLEVELVELPDAAPARLDRAAQPHPVIPSVPGEITDFSETAQGFLSRVGNLPIEEALKSATDMMNSVTALASSEDTRAIPGALRGTLDEAQAAAGEIRGATAELRESGALTQISAMVDEATAAAEAVKLAAADVPAMVDQIDATAAKVEAVDYAAIGAEAEGILRDIRALLGTEDAEQLPRNLSDTLQAASGLLNDLRDGNAAGSLNEALASASTAAQDVSASVQRLPQLSARLERLAARADAVLAAYGERSSFNTETVNLMREMRRAANAFGSLARMIERNPQAFILGR</sequence>
<evidence type="ECO:0000256" key="7">
    <source>
        <dbReference type="SAM" id="MobiDB-lite"/>
    </source>
</evidence>
<evidence type="ECO:0000256" key="2">
    <source>
        <dbReference type="ARBA" id="ARBA00022475"/>
    </source>
</evidence>
<dbReference type="PANTHER" id="PTHR30462">
    <property type="entry name" value="INTERMEMBRANE TRANSPORT PROTEIN PQIB-RELATED"/>
    <property type="match status" value="1"/>
</dbReference>
<evidence type="ECO:0000313" key="10">
    <source>
        <dbReference type="EMBL" id="SFA58935.1"/>
    </source>
</evidence>
<dbReference type="Pfam" id="PF02470">
    <property type="entry name" value="MlaD"/>
    <property type="match status" value="2"/>
</dbReference>
<evidence type="ECO:0000259" key="9">
    <source>
        <dbReference type="Pfam" id="PF02470"/>
    </source>
</evidence>